<sequence length="431" mass="46060">MMIIILPLVLLAQIAKAQDAPTILELNLLNDTFGLYYTSLSMGTPPTLISVSIDTGSDLNWIKCSPCFDCGDTMSNSRLFMPFKSSTFGVVECTTNHSCPAGYVESTGSKISCAQSAVPHICIHKYGYEDGSMTTGYLFRDMLTMETLSAAVAASSAGNDSQVEDQLVFGCGIINTGLEANNNASGILGLSRGPLSIVSQLSLKIFSYCMPNRAHTTNVTGYLVLGDSHPQLPGKPLHYTPMLHDNMAGSPTSIFYYLEVTGISINSMLLDIPTSAFALSSDGQSGGTLLDSGTSFTTLVDEAYTVMEKAFVAAMDPMLVMVSIGNEITCYAVPPSQKGLLVAPRITFHLANMLDLHQSTDQTLHIDQDASDATHDVYCLAYRNAGPFGTGQALNIFGNHQQQGLHIEVDIAGSRLGFATSPTNCDYANTN</sequence>
<keyword evidence="2" id="KW-0645">Protease</keyword>
<dbReference type="Proteomes" id="UP000886520">
    <property type="component" value="Chromosome 8"/>
</dbReference>
<dbReference type="AlphaFoldDB" id="A0A9D4ZJR8"/>
<evidence type="ECO:0000256" key="2">
    <source>
        <dbReference type="ARBA" id="ARBA00022670"/>
    </source>
</evidence>
<dbReference type="Pfam" id="PF14541">
    <property type="entry name" value="TAXi_C"/>
    <property type="match status" value="1"/>
</dbReference>
<dbReference type="GO" id="GO:0006508">
    <property type="term" value="P:proteolysis"/>
    <property type="evidence" value="ECO:0007669"/>
    <property type="project" value="UniProtKB-KW"/>
</dbReference>
<dbReference type="PROSITE" id="PS51767">
    <property type="entry name" value="PEPTIDASE_A1"/>
    <property type="match status" value="1"/>
</dbReference>
<comment type="similarity">
    <text evidence="1">Belongs to the peptidase A1 family.</text>
</comment>
<protein>
    <recommendedName>
        <fullName evidence="7">Peptidase A1 domain-containing protein</fullName>
    </recommendedName>
</protein>
<organism evidence="8 9">
    <name type="scientific">Adiantum capillus-veneris</name>
    <name type="common">Maidenhair fern</name>
    <dbReference type="NCBI Taxonomy" id="13818"/>
    <lineage>
        <taxon>Eukaryota</taxon>
        <taxon>Viridiplantae</taxon>
        <taxon>Streptophyta</taxon>
        <taxon>Embryophyta</taxon>
        <taxon>Tracheophyta</taxon>
        <taxon>Polypodiopsida</taxon>
        <taxon>Polypodiidae</taxon>
        <taxon>Polypodiales</taxon>
        <taxon>Pteridineae</taxon>
        <taxon>Pteridaceae</taxon>
        <taxon>Vittarioideae</taxon>
        <taxon>Adiantum</taxon>
    </lineage>
</organism>
<evidence type="ECO:0000256" key="1">
    <source>
        <dbReference type="ARBA" id="ARBA00007447"/>
    </source>
</evidence>
<gene>
    <name evidence="8" type="ORF">GOP47_0008497</name>
</gene>
<dbReference type="InterPro" id="IPR032861">
    <property type="entry name" value="TAXi_N"/>
</dbReference>
<comment type="caution">
    <text evidence="8">The sequence shown here is derived from an EMBL/GenBank/DDBJ whole genome shotgun (WGS) entry which is preliminary data.</text>
</comment>
<evidence type="ECO:0000256" key="4">
    <source>
        <dbReference type="ARBA" id="ARBA00022801"/>
    </source>
</evidence>
<keyword evidence="5" id="KW-0325">Glycoprotein</keyword>
<dbReference type="InterPro" id="IPR021109">
    <property type="entry name" value="Peptidase_aspartic_dom_sf"/>
</dbReference>
<accession>A0A9D4ZJR8</accession>
<dbReference type="Pfam" id="PF14543">
    <property type="entry name" value="TAXi_N"/>
    <property type="match status" value="1"/>
</dbReference>
<keyword evidence="6" id="KW-0732">Signal</keyword>
<evidence type="ECO:0000259" key="7">
    <source>
        <dbReference type="PROSITE" id="PS51767"/>
    </source>
</evidence>
<evidence type="ECO:0000256" key="3">
    <source>
        <dbReference type="ARBA" id="ARBA00022750"/>
    </source>
</evidence>
<dbReference type="OrthoDB" id="2747330at2759"/>
<dbReference type="InterPro" id="IPR034161">
    <property type="entry name" value="Pepsin-like_plant"/>
</dbReference>
<dbReference type="PANTHER" id="PTHR47967">
    <property type="entry name" value="OS07G0603500 PROTEIN-RELATED"/>
    <property type="match status" value="1"/>
</dbReference>
<dbReference type="Gene3D" id="2.40.70.10">
    <property type="entry name" value="Acid Proteases"/>
    <property type="match status" value="2"/>
</dbReference>
<feature type="chain" id="PRO_5039591680" description="Peptidase A1 domain-containing protein" evidence="6">
    <location>
        <begin position="18"/>
        <end position="431"/>
    </location>
</feature>
<dbReference type="PANTHER" id="PTHR47967:SF128">
    <property type="entry name" value="ASPARTIC PROTEINASE CDR1-LIKE"/>
    <property type="match status" value="1"/>
</dbReference>
<evidence type="ECO:0000256" key="5">
    <source>
        <dbReference type="ARBA" id="ARBA00023180"/>
    </source>
</evidence>
<keyword evidence="4" id="KW-0378">Hydrolase</keyword>
<dbReference type="EMBL" id="JABFUD020000008">
    <property type="protein sequence ID" value="KAI5076432.1"/>
    <property type="molecule type" value="Genomic_DNA"/>
</dbReference>
<keyword evidence="3" id="KW-0064">Aspartyl protease</keyword>
<evidence type="ECO:0000313" key="9">
    <source>
        <dbReference type="Proteomes" id="UP000886520"/>
    </source>
</evidence>
<dbReference type="GO" id="GO:0005576">
    <property type="term" value="C:extracellular region"/>
    <property type="evidence" value="ECO:0007669"/>
    <property type="project" value="TreeGrafter"/>
</dbReference>
<feature type="signal peptide" evidence="6">
    <location>
        <begin position="1"/>
        <end position="17"/>
    </location>
</feature>
<feature type="domain" description="Peptidase A1" evidence="7">
    <location>
        <begin position="36"/>
        <end position="419"/>
    </location>
</feature>
<dbReference type="CDD" id="cd05476">
    <property type="entry name" value="pepsin_A_like_plant"/>
    <property type="match status" value="1"/>
</dbReference>
<dbReference type="InterPro" id="IPR032799">
    <property type="entry name" value="TAXi_C"/>
</dbReference>
<dbReference type="SUPFAM" id="SSF50630">
    <property type="entry name" value="Acid proteases"/>
    <property type="match status" value="1"/>
</dbReference>
<name>A0A9D4ZJR8_ADICA</name>
<evidence type="ECO:0000313" key="8">
    <source>
        <dbReference type="EMBL" id="KAI5076432.1"/>
    </source>
</evidence>
<proteinExistence type="inferred from homology"/>
<reference evidence="8" key="1">
    <citation type="submission" date="2021-01" db="EMBL/GenBank/DDBJ databases">
        <title>Adiantum capillus-veneris genome.</title>
        <authorList>
            <person name="Fang Y."/>
            <person name="Liao Q."/>
        </authorList>
    </citation>
    <scope>NUCLEOTIDE SEQUENCE</scope>
    <source>
        <strain evidence="8">H3</strain>
        <tissue evidence="8">Leaf</tissue>
    </source>
</reference>
<dbReference type="InterPro" id="IPR033121">
    <property type="entry name" value="PEPTIDASE_A1"/>
</dbReference>
<keyword evidence="9" id="KW-1185">Reference proteome</keyword>
<evidence type="ECO:0000256" key="6">
    <source>
        <dbReference type="SAM" id="SignalP"/>
    </source>
</evidence>
<dbReference type="GO" id="GO:0004190">
    <property type="term" value="F:aspartic-type endopeptidase activity"/>
    <property type="evidence" value="ECO:0007669"/>
    <property type="project" value="UniProtKB-KW"/>
</dbReference>
<dbReference type="InterPro" id="IPR051708">
    <property type="entry name" value="Plant_Aspart_Prot_A1"/>
</dbReference>